<feature type="compositionally biased region" description="Basic and acidic residues" evidence="1">
    <location>
        <begin position="62"/>
        <end position="74"/>
    </location>
</feature>
<comment type="caution">
    <text evidence="2">The sequence shown here is derived from an EMBL/GenBank/DDBJ whole genome shotgun (WGS) entry which is preliminary data.</text>
</comment>
<evidence type="ECO:0000256" key="1">
    <source>
        <dbReference type="SAM" id="MobiDB-lite"/>
    </source>
</evidence>
<name>A0A540VC19_9CHLR</name>
<dbReference type="AlphaFoldDB" id="A0A540VC19"/>
<dbReference type="InterPro" id="IPR010144">
    <property type="entry name" value="CRISPR-assoc_prot_Csd1-typ"/>
</dbReference>
<feature type="region of interest" description="Disordered" evidence="1">
    <location>
        <begin position="62"/>
        <end position="82"/>
    </location>
</feature>
<protein>
    <submittedName>
        <fullName evidence="2">Type I-C CRISPR-associated protein Cas8c/Csd1</fullName>
    </submittedName>
</protein>
<dbReference type="OrthoDB" id="5389988at2"/>
<evidence type="ECO:0000313" key="3">
    <source>
        <dbReference type="Proteomes" id="UP000317371"/>
    </source>
</evidence>
<dbReference type="InParanoid" id="A0A540VC19"/>
<dbReference type="Proteomes" id="UP000317371">
    <property type="component" value="Unassembled WGS sequence"/>
</dbReference>
<evidence type="ECO:0000313" key="2">
    <source>
        <dbReference type="EMBL" id="TQE93603.1"/>
    </source>
</evidence>
<dbReference type="Pfam" id="PF09709">
    <property type="entry name" value="Cas_Csd1"/>
    <property type="match status" value="1"/>
</dbReference>
<organism evidence="2 3">
    <name type="scientific">Litorilinea aerophila</name>
    <dbReference type="NCBI Taxonomy" id="1204385"/>
    <lineage>
        <taxon>Bacteria</taxon>
        <taxon>Bacillati</taxon>
        <taxon>Chloroflexota</taxon>
        <taxon>Caldilineae</taxon>
        <taxon>Caldilineales</taxon>
        <taxon>Caldilineaceae</taxon>
        <taxon>Litorilinea</taxon>
    </lineage>
</organism>
<keyword evidence="3" id="KW-1185">Reference proteome</keyword>
<reference evidence="2 3" key="1">
    <citation type="submission" date="2019-06" db="EMBL/GenBank/DDBJ databases">
        <title>Genome sequence of Litorilinea aerophila BAA-2444.</title>
        <authorList>
            <person name="Maclea K.S."/>
            <person name="Maurais E.G."/>
            <person name="Iannazzi L.C."/>
        </authorList>
    </citation>
    <scope>NUCLEOTIDE SEQUENCE [LARGE SCALE GENOMIC DNA]</scope>
    <source>
        <strain evidence="2 3">ATCC BAA-2444</strain>
    </source>
</reference>
<dbReference type="NCBIfam" id="TIGR01863">
    <property type="entry name" value="cas_Csd1"/>
    <property type="match status" value="1"/>
</dbReference>
<proteinExistence type="predicted"/>
<dbReference type="RefSeq" id="WP_141612024.1">
    <property type="nucleotide sequence ID" value="NZ_VIGC02000036.1"/>
</dbReference>
<dbReference type="CDD" id="cd09757">
    <property type="entry name" value="Cas8c_I-C"/>
    <property type="match status" value="1"/>
</dbReference>
<gene>
    <name evidence="2" type="primary">cas8c</name>
    <name evidence="2" type="ORF">FKZ61_20445</name>
</gene>
<sequence>MNWMQRLAETYDNCQSSIGYSHQDDQRPLLPICHITSQAHIEIVIDGEGNFRRARLITEKDDATTIHPSTEESASRSGSKPANHPLCDKLQYVAGDFTDWGGVVTSGFKKDPQEPYRNFVDDLTKWSNSEFGHPKAKAVLQYVTKRRVMQDLIDQHILLVGNDGKLLSKDEVERDRNTKDIFSLVNSQDLAFVRWVVEGDETESRVWRDKTLWDSWINYYLSGRDDRALCYVTGDTRVVARSHPKYIRWEGDGAKLISANDTSGFTFRGRFTEDQQAASVGLDVSHKSHYALMWLISRQGYRQGELAVVAWATSGAPVPKPTDDPISLLMGDLPMEEPPPYTAQEIALQLKKRIAGYGKELGDTTEIVVMAMDSATPGRLAMTYYRELNSSDFLQRIDRWHESCAWLHRYRVVEVRSEQDGKTSRQVVPFVGAPAPHDIAEVAYGSRLDDKLRKATIERILPCIIDGQPLPRDLVESAVRRASNRAGLDDGEWCKVLSIACALFRKYNTKETYEMALDSTRTTRDYLYGRLLALADNLEEWALNEAGEKRQTNAARLMARFAERPYSTWRTIELALAPYKARLGKQKTWRREQMIDEVIALFDPADFTSDKRLSGEFLLGYHCQREYLRTSRADATSEADSSDEHSTNE</sequence>
<accession>A0A540VC19</accession>
<dbReference type="EMBL" id="VIGC01000036">
    <property type="protein sequence ID" value="TQE93603.1"/>
    <property type="molecule type" value="Genomic_DNA"/>
</dbReference>